<protein>
    <submittedName>
        <fullName evidence="1">Uncharacterized protein</fullName>
    </submittedName>
</protein>
<dbReference type="EMBL" id="LAZR01061580">
    <property type="protein sequence ID" value="KKK63300.1"/>
    <property type="molecule type" value="Genomic_DNA"/>
</dbReference>
<gene>
    <name evidence="1" type="ORF">LCGC14_2995680</name>
</gene>
<reference evidence="1" key="1">
    <citation type="journal article" date="2015" name="Nature">
        <title>Complex archaea that bridge the gap between prokaryotes and eukaryotes.</title>
        <authorList>
            <person name="Spang A."/>
            <person name="Saw J.H."/>
            <person name="Jorgensen S.L."/>
            <person name="Zaremba-Niedzwiedzka K."/>
            <person name="Martijn J."/>
            <person name="Lind A.E."/>
            <person name="van Eijk R."/>
            <person name="Schleper C."/>
            <person name="Guy L."/>
            <person name="Ettema T.J."/>
        </authorList>
    </citation>
    <scope>NUCLEOTIDE SEQUENCE</scope>
</reference>
<organism evidence="1">
    <name type="scientific">marine sediment metagenome</name>
    <dbReference type="NCBI Taxonomy" id="412755"/>
    <lineage>
        <taxon>unclassified sequences</taxon>
        <taxon>metagenomes</taxon>
        <taxon>ecological metagenomes</taxon>
    </lineage>
</organism>
<sequence>MIGIDRDLNGIPIFGIPADSILDDDSFNKEARKVVTNIRRDEQWGVVMPLESDDAGNPMYSFDVLRSDGATSIAATKEVISQLAQSIANVVLAGFVHLGQDAVGSRALAEPQQLLFQRALQGWVDGIAEVLNRFAVPRLFALNGFKLDKLPFFQPEEIAETALAELGKFVASTAQAGMDWGFLDDDDPITNQLRQISGFDAAPTGLSKSVEFDPVKRVYKVKR</sequence>
<evidence type="ECO:0000313" key="1">
    <source>
        <dbReference type="EMBL" id="KKK63300.1"/>
    </source>
</evidence>
<accession>A0A0F8XQ36</accession>
<name>A0A0F8XQ36_9ZZZZ</name>
<dbReference type="Pfam" id="PF06074">
    <property type="entry name" value="Portal_Mu"/>
    <property type="match status" value="1"/>
</dbReference>
<dbReference type="AlphaFoldDB" id="A0A0F8XQ36"/>
<comment type="caution">
    <text evidence="1">The sequence shown here is derived from an EMBL/GenBank/DDBJ whole genome shotgun (WGS) entry which is preliminary data.</text>
</comment>
<proteinExistence type="predicted"/>
<dbReference type="InterPro" id="IPR009279">
    <property type="entry name" value="Portal_Mu"/>
</dbReference>